<evidence type="ECO:0000256" key="2">
    <source>
        <dbReference type="ARBA" id="ARBA00022598"/>
    </source>
</evidence>
<evidence type="ECO:0000256" key="4">
    <source>
        <dbReference type="ARBA" id="ARBA00022741"/>
    </source>
</evidence>
<evidence type="ECO:0000256" key="5">
    <source>
        <dbReference type="ARBA" id="ARBA00022840"/>
    </source>
</evidence>
<dbReference type="CDD" id="cd00553">
    <property type="entry name" value="NAD_synthase"/>
    <property type="match status" value="1"/>
</dbReference>
<dbReference type="SUPFAM" id="SSF52402">
    <property type="entry name" value="Adenine nucleotide alpha hydrolases-like"/>
    <property type="match status" value="1"/>
</dbReference>
<keyword evidence="7 8" id="KW-0520">NAD</keyword>
<comment type="caution">
    <text evidence="12">The sequence shown here is derived from an EMBL/GenBank/DDBJ whole genome shotgun (WGS) entry which is preliminary data.</text>
</comment>
<dbReference type="InterPro" id="IPR014729">
    <property type="entry name" value="Rossmann-like_a/b/a_fold"/>
</dbReference>
<gene>
    <name evidence="8" type="primary">nadE</name>
    <name evidence="12" type="ORF">GCM10007981_07230</name>
</gene>
<feature type="domain" description="NAD/GMP synthase" evidence="11">
    <location>
        <begin position="16"/>
        <end position="260"/>
    </location>
</feature>
<dbReference type="Pfam" id="PF02540">
    <property type="entry name" value="NAD_synthase"/>
    <property type="match status" value="1"/>
</dbReference>
<dbReference type="EC" id="6.3.1.5" evidence="8 10"/>
<feature type="binding site" evidence="8">
    <location>
        <position position="164"/>
    </location>
    <ligand>
        <name>deamido-NAD(+)</name>
        <dbReference type="ChEBI" id="CHEBI:58437"/>
        <note>ligand shared between two neighboring subunits</note>
    </ligand>
</feature>
<dbReference type="HAMAP" id="MF_00193">
    <property type="entry name" value="NadE_ammonia_dep"/>
    <property type="match status" value="1"/>
</dbReference>
<dbReference type="InterPro" id="IPR022310">
    <property type="entry name" value="NAD/GMP_synthase"/>
</dbReference>
<keyword evidence="13" id="KW-1185">Reference proteome</keyword>
<evidence type="ECO:0000256" key="8">
    <source>
        <dbReference type="HAMAP-Rule" id="MF_00193"/>
    </source>
</evidence>
<dbReference type="GO" id="GO:0046872">
    <property type="term" value="F:metal ion binding"/>
    <property type="evidence" value="ECO:0007669"/>
    <property type="project" value="UniProtKB-KW"/>
</dbReference>
<keyword evidence="2 8" id="KW-0436">Ligase</keyword>
<evidence type="ECO:0000256" key="9">
    <source>
        <dbReference type="RuleBase" id="RU003811"/>
    </source>
</evidence>
<feature type="binding site" evidence="8">
    <location>
        <position position="173"/>
    </location>
    <ligand>
        <name>ATP</name>
        <dbReference type="ChEBI" id="CHEBI:30616"/>
    </ligand>
</feature>
<accession>A0A830GXF7</accession>
<comment type="pathway">
    <text evidence="8">Cofactor biosynthesis; NAD(+) biosynthesis; NAD(+) from deamido-NAD(+) (ammonia route): step 1/1.</text>
</comment>
<comment type="similarity">
    <text evidence="1 8 9">Belongs to the NAD synthetase family.</text>
</comment>
<dbReference type="GO" id="GO:0005524">
    <property type="term" value="F:ATP binding"/>
    <property type="evidence" value="ECO:0007669"/>
    <property type="project" value="UniProtKB-UniRule"/>
</dbReference>
<feature type="binding site" evidence="8">
    <location>
        <position position="149"/>
    </location>
    <ligand>
        <name>Mg(2+)</name>
        <dbReference type="ChEBI" id="CHEBI:18420"/>
    </ligand>
</feature>
<dbReference type="AlphaFoldDB" id="A0A830GXF7"/>
<feature type="binding site" description="in other chain" evidence="8">
    <location>
        <position position="124"/>
    </location>
    <ligand>
        <name>deamido-NAD(+)</name>
        <dbReference type="ChEBI" id="CHEBI:58437"/>
        <note>ligand shared between two neighboring subunits</note>
    </ligand>
</feature>
<dbReference type="FunFam" id="3.40.50.620:FF:000106">
    <property type="entry name" value="Glutamine-dependent NAD(+) synthetase"/>
    <property type="match status" value="1"/>
</dbReference>
<organism evidence="12 13">
    <name type="scientific">Thermocladium modestius</name>
    <dbReference type="NCBI Taxonomy" id="62609"/>
    <lineage>
        <taxon>Archaea</taxon>
        <taxon>Thermoproteota</taxon>
        <taxon>Thermoprotei</taxon>
        <taxon>Thermoproteales</taxon>
        <taxon>Thermoproteaceae</taxon>
        <taxon>Thermocladium</taxon>
    </lineage>
</organism>
<dbReference type="GO" id="GO:0009435">
    <property type="term" value="P:NAD+ biosynthetic process"/>
    <property type="evidence" value="ECO:0007669"/>
    <property type="project" value="UniProtKB-UniRule"/>
</dbReference>
<reference evidence="12" key="1">
    <citation type="journal article" date="2014" name="Int. J. Syst. Evol. Microbiol.">
        <title>Complete genome sequence of Corynebacterium casei LMG S-19264T (=DSM 44701T), isolated from a smear-ripened cheese.</title>
        <authorList>
            <consortium name="US DOE Joint Genome Institute (JGI-PGF)"/>
            <person name="Walter F."/>
            <person name="Albersmeier A."/>
            <person name="Kalinowski J."/>
            <person name="Ruckert C."/>
        </authorList>
    </citation>
    <scope>NUCLEOTIDE SEQUENCE</scope>
    <source>
        <strain evidence="12">JCM 10088</strain>
    </source>
</reference>
<dbReference type="NCBIfam" id="NF010587">
    <property type="entry name" value="PRK13980.1"/>
    <property type="match status" value="1"/>
</dbReference>
<evidence type="ECO:0000313" key="12">
    <source>
        <dbReference type="EMBL" id="GGP20183.1"/>
    </source>
</evidence>
<dbReference type="GO" id="GO:0003952">
    <property type="term" value="F:NAD+ synthase (glutamine-hydrolyzing) activity"/>
    <property type="evidence" value="ECO:0007669"/>
    <property type="project" value="InterPro"/>
</dbReference>
<sequence length="282" mass="30730">MSLTMDKLLNVDYDYIINRIIGFISSYVRDAGASGAVIGLSGGVDSSVTAALSVKALGANNVIGVIMPSMATPKLDVDDARRLAQMLGIKYYEVPVDGIRDAITKAIPVFSPSDRLANGNILPRARMTILYYFANRFNMMVMGTGDKSEILIGYFTKYGDGGVDLLPIGDVYKGQVRRLGIALGVPQDIAMKPSSPRLWEGQTAEGELGVSYDDVDVILHALVDLRMTPEEAVKATGKPESAVMAVWKRVINSEHKRRMPPIPRIGLRTVGLDWRMPLNKEG</sequence>
<feature type="binding site" description="in other chain" evidence="8">
    <location>
        <position position="157"/>
    </location>
    <ligand>
        <name>deamido-NAD(+)</name>
        <dbReference type="ChEBI" id="CHEBI:58437"/>
        <note>ligand shared between two neighboring subunits</note>
    </ligand>
</feature>
<evidence type="ECO:0000259" key="11">
    <source>
        <dbReference type="Pfam" id="PF02540"/>
    </source>
</evidence>
<protein>
    <recommendedName>
        <fullName evidence="8 10">NH(3)-dependent NAD(+) synthetase</fullName>
        <ecNumber evidence="8 10">6.3.1.5</ecNumber>
    </recommendedName>
</protein>
<dbReference type="PANTHER" id="PTHR23090:SF9">
    <property type="entry name" value="GLUTAMINE-DEPENDENT NAD(+) SYNTHETASE"/>
    <property type="match status" value="1"/>
</dbReference>
<dbReference type="Gene3D" id="3.40.50.620">
    <property type="entry name" value="HUPs"/>
    <property type="match status" value="1"/>
</dbReference>
<feature type="binding site" evidence="8">
    <location>
        <position position="144"/>
    </location>
    <ligand>
        <name>ATP</name>
        <dbReference type="ChEBI" id="CHEBI:30616"/>
    </ligand>
</feature>
<keyword evidence="5 8" id="KW-0067">ATP-binding</keyword>
<comment type="catalytic activity">
    <reaction evidence="8 10">
        <text>deamido-NAD(+) + NH4(+) + ATP = AMP + diphosphate + NAD(+) + H(+)</text>
        <dbReference type="Rhea" id="RHEA:21188"/>
        <dbReference type="ChEBI" id="CHEBI:15378"/>
        <dbReference type="ChEBI" id="CHEBI:28938"/>
        <dbReference type="ChEBI" id="CHEBI:30616"/>
        <dbReference type="ChEBI" id="CHEBI:33019"/>
        <dbReference type="ChEBI" id="CHEBI:57540"/>
        <dbReference type="ChEBI" id="CHEBI:58437"/>
        <dbReference type="ChEBI" id="CHEBI:456215"/>
        <dbReference type="EC" id="6.3.1.5"/>
    </reaction>
</comment>
<feature type="binding site" evidence="8">
    <location>
        <position position="45"/>
    </location>
    <ligand>
        <name>Mg(2+)</name>
        <dbReference type="ChEBI" id="CHEBI:18420"/>
    </ligand>
</feature>
<dbReference type="InterPro" id="IPR022926">
    <property type="entry name" value="NH(3)-dep_NAD(+)_synth"/>
</dbReference>
<evidence type="ECO:0000256" key="1">
    <source>
        <dbReference type="ARBA" id="ARBA00005859"/>
    </source>
</evidence>
<dbReference type="UniPathway" id="UPA00253">
    <property type="reaction ID" value="UER00333"/>
</dbReference>
<dbReference type="NCBIfam" id="TIGR00552">
    <property type="entry name" value="nadE"/>
    <property type="match status" value="1"/>
</dbReference>
<feature type="binding site" description="in other chain" evidence="8">
    <location>
        <begin position="255"/>
        <end position="256"/>
    </location>
    <ligand>
        <name>deamido-NAD(+)</name>
        <dbReference type="ChEBI" id="CHEBI:58437"/>
        <note>ligand shared between two neighboring subunits</note>
    </ligand>
</feature>
<comment type="function">
    <text evidence="8">Catalyzes the ATP-dependent amidation of deamido-NAD to form NAD. Uses ammonia as a nitrogen source.</text>
</comment>
<proteinExistence type="inferred from homology"/>
<name>A0A830GXF7_9CREN</name>
<dbReference type="EMBL" id="BMNL01000002">
    <property type="protein sequence ID" value="GGP20183.1"/>
    <property type="molecule type" value="Genomic_DNA"/>
</dbReference>
<feature type="binding site" evidence="8">
    <location>
        <position position="195"/>
    </location>
    <ligand>
        <name>ATP</name>
        <dbReference type="ChEBI" id="CHEBI:30616"/>
    </ligand>
</feature>
<comment type="subunit">
    <text evidence="8">Homodimer.</text>
</comment>
<keyword evidence="4 8" id="KW-0547">Nucleotide-binding</keyword>
<dbReference type="PANTHER" id="PTHR23090">
    <property type="entry name" value="NH 3 /GLUTAMINE-DEPENDENT NAD + SYNTHETASE"/>
    <property type="match status" value="1"/>
</dbReference>
<keyword evidence="3 8" id="KW-0479">Metal-binding</keyword>
<evidence type="ECO:0000256" key="10">
    <source>
        <dbReference type="RuleBase" id="RU003812"/>
    </source>
</evidence>
<dbReference type="GO" id="GO:0004359">
    <property type="term" value="F:glutaminase activity"/>
    <property type="evidence" value="ECO:0007669"/>
    <property type="project" value="InterPro"/>
</dbReference>
<feature type="binding site" evidence="8">
    <location>
        <begin position="39"/>
        <end position="46"/>
    </location>
    <ligand>
        <name>ATP</name>
        <dbReference type="ChEBI" id="CHEBI:30616"/>
    </ligand>
</feature>
<evidence type="ECO:0000313" key="13">
    <source>
        <dbReference type="Proteomes" id="UP000610960"/>
    </source>
</evidence>
<reference evidence="12" key="2">
    <citation type="submission" date="2020-09" db="EMBL/GenBank/DDBJ databases">
        <authorList>
            <person name="Sun Q."/>
            <person name="Ohkuma M."/>
        </authorList>
    </citation>
    <scope>NUCLEOTIDE SEQUENCE</scope>
    <source>
        <strain evidence="12">JCM 10088</strain>
    </source>
</reference>
<dbReference type="Proteomes" id="UP000610960">
    <property type="component" value="Unassembled WGS sequence"/>
</dbReference>
<evidence type="ECO:0000256" key="7">
    <source>
        <dbReference type="ARBA" id="ARBA00023027"/>
    </source>
</evidence>
<evidence type="ECO:0000256" key="6">
    <source>
        <dbReference type="ARBA" id="ARBA00022842"/>
    </source>
</evidence>
<dbReference type="InterPro" id="IPR003694">
    <property type="entry name" value="NAD_synthase"/>
</dbReference>
<dbReference type="GO" id="GO:0005737">
    <property type="term" value="C:cytoplasm"/>
    <property type="evidence" value="ECO:0007669"/>
    <property type="project" value="InterPro"/>
</dbReference>
<dbReference type="GO" id="GO:0008795">
    <property type="term" value="F:NAD+ synthase activity"/>
    <property type="evidence" value="ECO:0007669"/>
    <property type="project" value="UniProtKB-UniRule"/>
</dbReference>
<keyword evidence="6 8" id="KW-0460">Magnesium</keyword>
<dbReference type="RefSeq" id="WP_229657655.1">
    <property type="nucleotide sequence ID" value="NZ_BMNL01000002.1"/>
</dbReference>
<evidence type="ECO:0000256" key="3">
    <source>
        <dbReference type="ARBA" id="ARBA00022723"/>
    </source>
</evidence>